<keyword evidence="2" id="KW-1185">Reference proteome</keyword>
<name>W0RQU9_9BACT</name>
<sequence length="70" mass="7836">MHCHAVVFVELPSGWRFWVPAASEAARVLRQGPLGGPRPLPSHGICQPCVRRHHAELLPMLRARYPAANY</sequence>
<keyword evidence="1" id="KW-0614">Plasmid</keyword>
<proteinExistence type="predicted"/>
<evidence type="ECO:0000313" key="1">
    <source>
        <dbReference type="EMBL" id="AHG93364.1"/>
    </source>
</evidence>
<accession>W0RQU9</accession>
<geneLocation type="plasmid" evidence="1 2">
    <name>2</name>
</geneLocation>
<dbReference type="KEGG" id="gba:J421_5829"/>
<dbReference type="InParanoid" id="W0RQU9"/>
<reference evidence="1 2" key="1">
    <citation type="journal article" date="2014" name="Genome Announc.">
        <title>Genome Sequence and Methylome of Soil Bacterium Gemmatirosa kalamazoonensis KBS708T, a Member of the Rarely Cultivated Gemmatimonadetes Phylum.</title>
        <authorList>
            <person name="Debruyn J.M."/>
            <person name="Radosevich M."/>
            <person name="Wommack K.E."/>
            <person name="Polson S.W."/>
            <person name="Hauser L.J."/>
            <person name="Fawaz M.N."/>
            <person name="Korlach J."/>
            <person name="Tsai Y.C."/>
        </authorList>
    </citation>
    <scope>NUCLEOTIDE SEQUENCE [LARGE SCALE GENOMIC DNA]</scope>
    <source>
        <strain evidence="1 2">KBS708</strain>
        <plasmid evidence="2">Plasmid 2</plasmid>
    </source>
</reference>
<gene>
    <name evidence="1" type="ORF">J421_5829</name>
</gene>
<dbReference type="AlphaFoldDB" id="W0RQU9"/>
<dbReference type="HOGENOM" id="CLU_2752063_0_0_0"/>
<organism evidence="1 2">
    <name type="scientific">Gemmatirosa kalamazoonensis</name>
    <dbReference type="NCBI Taxonomy" id="861299"/>
    <lineage>
        <taxon>Bacteria</taxon>
        <taxon>Pseudomonadati</taxon>
        <taxon>Gemmatimonadota</taxon>
        <taxon>Gemmatimonadia</taxon>
        <taxon>Gemmatimonadales</taxon>
        <taxon>Gemmatimonadaceae</taxon>
        <taxon>Gemmatirosa</taxon>
    </lineage>
</organism>
<dbReference type="Proteomes" id="UP000019151">
    <property type="component" value="Plasmid 2"/>
</dbReference>
<evidence type="ECO:0000313" key="2">
    <source>
        <dbReference type="Proteomes" id="UP000019151"/>
    </source>
</evidence>
<dbReference type="EMBL" id="CP007130">
    <property type="protein sequence ID" value="AHG93364.1"/>
    <property type="molecule type" value="Genomic_DNA"/>
</dbReference>
<protein>
    <submittedName>
        <fullName evidence="1">Uncharacterized protein</fullName>
    </submittedName>
</protein>